<accession>A0A844DNL8</accession>
<feature type="domain" description="Phage tail fibre protein N-terminal" evidence="1">
    <location>
        <begin position="6"/>
        <end position="150"/>
    </location>
</feature>
<dbReference type="Proteomes" id="UP000461506">
    <property type="component" value="Unassembled WGS sequence"/>
</dbReference>
<protein>
    <recommendedName>
        <fullName evidence="1">Phage tail fibre protein N-terminal domain-containing protein</fullName>
    </recommendedName>
</protein>
<reference evidence="2 3" key="1">
    <citation type="journal article" date="2019" name="Nat. Med.">
        <title>A library of human gut bacterial isolates paired with longitudinal multiomics data enables mechanistic microbiome research.</title>
        <authorList>
            <person name="Poyet M."/>
            <person name="Groussin M."/>
            <person name="Gibbons S.M."/>
            <person name="Avila-Pacheco J."/>
            <person name="Jiang X."/>
            <person name="Kearney S.M."/>
            <person name="Perrotta A.R."/>
            <person name="Berdy B."/>
            <person name="Zhao S."/>
            <person name="Lieberman T.D."/>
            <person name="Swanson P.K."/>
            <person name="Smith M."/>
            <person name="Roesemann S."/>
            <person name="Alexander J.E."/>
            <person name="Rich S.A."/>
            <person name="Livny J."/>
            <person name="Vlamakis H."/>
            <person name="Clish C."/>
            <person name="Bullock K."/>
            <person name="Deik A."/>
            <person name="Scott J."/>
            <person name="Pierce K.A."/>
            <person name="Xavier R.J."/>
            <person name="Alm E.J."/>
        </authorList>
    </citation>
    <scope>NUCLEOTIDE SEQUENCE [LARGE SCALE GENOMIC DNA]</scope>
    <source>
        <strain evidence="2 3">BIOML-A1</strain>
    </source>
</reference>
<comment type="caution">
    <text evidence="2">The sequence shown here is derived from an EMBL/GenBank/DDBJ whole genome shotgun (WGS) entry which is preliminary data.</text>
</comment>
<sequence length="599" mass="64104">MAEFSKLVITNKGQALIAKMIAGKGNIDFTKICASSTTYTLAQLEALASLSNIKQTSLISKVTRTNEVAIKVETAFTNNDLTAGYYMRTLGLYAIDPDAGEILYAVTIENSGNCYMPPYNGVTVSGAYVQLVTTVGNADNVSLEVDAAAVATIGDIQELQKEIADLEAYVGYTASDIYGVEVDFVNKKFTRLAGAVNRSAGAGFDNIAPFGGRKRCNLTNDGKVVAYYGEAGFTTTGKLTQAITIAEGENAGTYAAGTIVQTMVEQPKFYYKVVPLLVEHNSLGSKIRKARYYVSATPKAGFKLHPAFIENGNENEKIYLAAFEGSLWDASASAYILDDAQVADFANDMLCSIANAKPASGLNQNLTRANTRKLAQKRGSGWEQGYAATAAASQLLMLVEYATFNVQSVIGNGAVNKTDDGTTSMTENSGATVSLGNASGAVTNANGIQIVSYRGEENFWGNIWWWVDGMNEQNPSTFAEGDFGTLFVADYGFADDSSASPYKNTGIHPCYGGGYVSAFGWSEEFDWLFIPAEKNGNSSLPVGDYYWNANPGWRVALLGGRWSDGANAGAFCWSLNGAASTRYRHIGGRLVYVPSKKAA</sequence>
<dbReference type="EMBL" id="WKQN01000004">
    <property type="protein sequence ID" value="MSC62986.1"/>
    <property type="molecule type" value="Genomic_DNA"/>
</dbReference>
<dbReference type="AlphaFoldDB" id="A0A844DNL8"/>
<evidence type="ECO:0000313" key="3">
    <source>
        <dbReference type="Proteomes" id="UP000461506"/>
    </source>
</evidence>
<dbReference type="RefSeq" id="WP_154276898.1">
    <property type="nucleotide sequence ID" value="NZ_WKQN01000004.1"/>
</dbReference>
<organism evidence="2 3">
    <name type="scientific">Faecalibacterium prausnitzii</name>
    <dbReference type="NCBI Taxonomy" id="853"/>
    <lineage>
        <taxon>Bacteria</taxon>
        <taxon>Bacillati</taxon>
        <taxon>Bacillota</taxon>
        <taxon>Clostridia</taxon>
        <taxon>Eubacteriales</taxon>
        <taxon>Oscillospiraceae</taxon>
        <taxon>Faecalibacterium</taxon>
    </lineage>
</organism>
<proteinExistence type="predicted"/>
<dbReference type="Pfam" id="PF12571">
    <property type="entry name" value="Phage_tail_fib"/>
    <property type="match status" value="1"/>
</dbReference>
<gene>
    <name evidence="2" type="ORF">GKD95_06465</name>
</gene>
<name>A0A844DNL8_9FIRM</name>
<evidence type="ECO:0000259" key="1">
    <source>
        <dbReference type="Pfam" id="PF12571"/>
    </source>
</evidence>
<evidence type="ECO:0000313" key="2">
    <source>
        <dbReference type="EMBL" id="MSC62986.1"/>
    </source>
</evidence>
<dbReference type="InterPro" id="IPR022225">
    <property type="entry name" value="Phage_tail_fibre_N"/>
</dbReference>